<dbReference type="PANTHER" id="PTHR45740">
    <property type="entry name" value="POLY [ADP-RIBOSE] POLYMERASE"/>
    <property type="match status" value="1"/>
</dbReference>
<evidence type="ECO:0000256" key="1">
    <source>
        <dbReference type="RuleBase" id="RU362114"/>
    </source>
</evidence>
<feature type="region of interest" description="Disordered" evidence="2">
    <location>
        <begin position="464"/>
        <end position="525"/>
    </location>
</feature>
<dbReference type="Proteomes" id="UP000626109">
    <property type="component" value="Unassembled WGS sequence"/>
</dbReference>
<evidence type="ECO:0000313" key="5">
    <source>
        <dbReference type="Proteomes" id="UP000626109"/>
    </source>
</evidence>
<feature type="compositionally biased region" description="Low complexity" evidence="2">
    <location>
        <begin position="480"/>
        <end position="493"/>
    </location>
</feature>
<feature type="domain" description="PARP catalytic" evidence="3">
    <location>
        <begin position="746"/>
        <end position="988"/>
    </location>
</feature>
<dbReference type="InterPro" id="IPR012317">
    <property type="entry name" value="Poly(ADP-ribose)pol_cat_dom"/>
</dbReference>
<accession>A0A813IK50</accession>
<dbReference type="GO" id="GO:1990404">
    <property type="term" value="F:NAD+-protein mono-ADP-ribosyltransferase activity"/>
    <property type="evidence" value="ECO:0007669"/>
    <property type="project" value="TreeGrafter"/>
</dbReference>
<dbReference type="EMBL" id="CAJNNW010009042">
    <property type="protein sequence ID" value="CAE8650621.1"/>
    <property type="molecule type" value="Genomic_DNA"/>
</dbReference>
<feature type="compositionally biased region" description="Low complexity" evidence="2">
    <location>
        <begin position="799"/>
        <end position="813"/>
    </location>
</feature>
<name>A0A813IK50_POLGL</name>
<evidence type="ECO:0000313" key="4">
    <source>
        <dbReference type="EMBL" id="CAE8650621.1"/>
    </source>
</evidence>
<dbReference type="Gene3D" id="3.90.228.10">
    <property type="match status" value="1"/>
</dbReference>
<comment type="caution">
    <text evidence="4">The sequence shown here is derived from an EMBL/GenBank/DDBJ whole genome shotgun (WGS) entry which is preliminary data.</text>
</comment>
<dbReference type="GO" id="GO:0005634">
    <property type="term" value="C:nucleus"/>
    <property type="evidence" value="ECO:0007669"/>
    <property type="project" value="TreeGrafter"/>
</dbReference>
<dbReference type="InterPro" id="IPR051712">
    <property type="entry name" value="ARTD-AVP"/>
</dbReference>
<dbReference type="SUPFAM" id="SSF56399">
    <property type="entry name" value="ADP-ribosylation"/>
    <property type="match status" value="1"/>
</dbReference>
<dbReference type="GO" id="GO:0003950">
    <property type="term" value="F:NAD+ poly-ADP-ribosyltransferase activity"/>
    <property type="evidence" value="ECO:0007669"/>
    <property type="project" value="UniProtKB-UniRule"/>
</dbReference>
<dbReference type="AlphaFoldDB" id="A0A813IK50"/>
<evidence type="ECO:0000256" key="2">
    <source>
        <dbReference type="SAM" id="MobiDB-lite"/>
    </source>
</evidence>
<dbReference type="EC" id="2.4.2.-" evidence="1"/>
<organism evidence="4 5">
    <name type="scientific">Polarella glacialis</name>
    <name type="common">Dinoflagellate</name>
    <dbReference type="NCBI Taxonomy" id="89957"/>
    <lineage>
        <taxon>Eukaryota</taxon>
        <taxon>Sar</taxon>
        <taxon>Alveolata</taxon>
        <taxon>Dinophyceae</taxon>
        <taxon>Suessiales</taxon>
        <taxon>Suessiaceae</taxon>
        <taxon>Polarella</taxon>
    </lineage>
</organism>
<gene>
    <name evidence="4" type="ORF">PGLA2088_LOCUS8419</name>
</gene>
<keyword evidence="1" id="KW-0328">Glycosyltransferase</keyword>
<dbReference type="PANTHER" id="PTHR45740:SF2">
    <property type="entry name" value="POLY [ADP-RIBOSE] POLYMERASE"/>
    <property type="match status" value="1"/>
</dbReference>
<keyword evidence="1" id="KW-0808">Transferase</keyword>
<proteinExistence type="predicted"/>
<reference evidence="4" key="1">
    <citation type="submission" date="2021-02" db="EMBL/GenBank/DDBJ databases">
        <authorList>
            <person name="Dougan E. K."/>
            <person name="Rhodes N."/>
            <person name="Thang M."/>
            <person name="Chan C."/>
        </authorList>
    </citation>
    <scope>NUCLEOTIDE SEQUENCE</scope>
</reference>
<feature type="region of interest" description="Disordered" evidence="2">
    <location>
        <begin position="799"/>
        <end position="843"/>
    </location>
</feature>
<evidence type="ECO:0000259" key="3">
    <source>
        <dbReference type="PROSITE" id="PS51059"/>
    </source>
</evidence>
<sequence>MGCALSATAATQPGGFVIGEHVFYRGAPQQGWSGRLVFGASGQVVYVTFRGSVAVMFGGGIGRVTVEPLELCRTVPRIPSGFSFDDIMYYGGPAREYSNGDAIQFGQQGSIAGLCCLRGDPPDGGQRLAVLFPGHRMAKALQPALLSSQPPTIPGGYSVGDRVYWCGMNWTFPNGDRLKFGSEGEVAGRSCVGDGLDDRRVAVSFRGNRGAVAMRLPEISSQYPVIPGGYNVGDQVYYAFPNWKSPNGSTLQFGVRGKVIGRSCIGDGKDDERIWVLFPGLSYGCICLEQISLEPPMIPGHYNLGDPVYYCGPSRPVGSSDQLLVFGSLGEVAGRAASGTQLSGQRALADVAVVFPGSLDAVDVRLLEISRGMPVIPGGLSHGDRVFYCGGDRAFGNGDRITFGSRGEVVGRSCQGDGQDDERVAVVLPGNRLASDLRLEECSGKAPPNLLVWLEERLAAAERKAACPTPRRARSRSRGGDSLPGRPSPSSLLALVEPDASPQASRWGDGAGAAEEPTADSSEVVPLSVQTPSRAVQFEGLAVIGGIPAASPSVAGAAAEQTSVITELAIVRRTALAADLGDLAAAAQRAALAQVELGRRSGDLALLAELRRAAEEGAGGGGGDAFLDGSWQQELWSCANSALEEVAMPQVLTSAGSEGDVFGQLAVRDWAKARGFSEIVGQAEELLQSSQLPDSLLQRQMADRLSGSEPESGPEAARVVEQMQLLLNETYTGWGGFGKLTRTRDRPDEKVADHLEVECVVHLRNKESYLNYCIRRQVIACEMPEYSRRDWNVRTSSSASLSSASVSSPSSLSDAGGPGCGASPHSGPTAAQPPSQDFPKSPGEYPLSVLDPSFNEHYLWHGTGPAEARGIAERGFDLGQAGSSRGALFGRGLYFAESCLKADEYVRPDAEGRFPLILCRVTLGHVNYCDAEDPWELRESLRFSCRHSSGEHHSVIGDREKIRQTFREFVIFDAHQAYPEYIVWYRRK</sequence>
<dbReference type="PROSITE" id="PS51059">
    <property type="entry name" value="PARP_CATALYTIC"/>
    <property type="match status" value="1"/>
</dbReference>
<keyword evidence="1" id="KW-0520">NAD</keyword>
<protein>
    <recommendedName>
        <fullName evidence="1">Poly [ADP-ribose] polymerase</fullName>
        <shortName evidence="1">PARP</shortName>
        <ecNumber evidence="1">2.4.2.-</ecNumber>
    </recommendedName>
</protein>
<dbReference type="Pfam" id="PF00644">
    <property type="entry name" value="PARP"/>
    <property type="match status" value="1"/>
</dbReference>